<reference evidence="1 2" key="1">
    <citation type="submission" date="2018-11" db="EMBL/GenBank/DDBJ databases">
        <authorList>
            <consortium name="Pathogen Informatics"/>
        </authorList>
    </citation>
    <scope>NUCLEOTIDE SEQUENCE [LARGE SCALE GENOMIC DNA]</scope>
</reference>
<dbReference type="Proteomes" id="UP000270094">
    <property type="component" value="Unassembled WGS sequence"/>
</dbReference>
<dbReference type="EMBL" id="UYYB01003053">
    <property type="protein sequence ID" value="VDM66532.1"/>
    <property type="molecule type" value="Genomic_DNA"/>
</dbReference>
<accession>A0A3P7KFE2</accession>
<name>A0A3P7KFE2_STRVU</name>
<evidence type="ECO:0000313" key="1">
    <source>
        <dbReference type="EMBL" id="VDM66532.1"/>
    </source>
</evidence>
<feature type="non-terminal residue" evidence="1">
    <location>
        <position position="92"/>
    </location>
</feature>
<protein>
    <submittedName>
        <fullName evidence="1">Uncharacterized protein</fullName>
    </submittedName>
</protein>
<proteinExistence type="predicted"/>
<organism evidence="1 2">
    <name type="scientific">Strongylus vulgaris</name>
    <name type="common">Blood worm</name>
    <dbReference type="NCBI Taxonomy" id="40348"/>
    <lineage>
        <taxon>Eukaryota</taxon>
        <taxon>Metazoa</taxon>
        <taxon>Ecdysozoa</taxon>
        <taxon>Nematoda</taxon>
        <taxon>Chromadorea</taxon>
        <taxon>Rhabditida</taxon>
        <taxon>Rhabditina</taxon>
        <taxon>Rhabditomorpha</taxon>
        <taxon>Strongyloidea</taxon>
        <taxon>Strongylidae</taxon>
        <taxon>Strongylus</taxon>
    </lineage>
</organism>
<gene>
    <name evidence="1" type="ORF">SVUK_LOCUS1530</name>
</gene>
<dbReference type="OrthoDB" id="5869842at2759"/>
<evidence type="ECO:0000313" key="2">
    <source>
        <dbReference type="Proteomes" id="UP000270094"/>
    </source>
</evidence>
<sequence length="92" mass="10989">MSQRQDIYSEYGVNEAYQVEPLDVGNVYFHDYEPDDDYNEFTTVVPVSYENLNNEDEAVVKRRSYTRTKIPFYGETTHRSQYTWKDPICNRS</sequence>
<keyword evidence="2" id="KW-1185">Reference proteome</keyword>
<dbReference type="AlphaFoldDB" id="A0A3P7KFE2"/>